<dbReference type="Proteomes" id="UP000199233">
    <property type="component" value="Unassembled WGS sequence"/>
</dbReference>
<dbReference type="InterPro" id="IPR008914">
    <property type="entry name" value="PEBP"/>
</dbReference>
<sequence>MKLYSRSLVDGGVIPGRCAFAVQAPVAHLRLSQNRNPHLAWTQVPEGTRSFALSCIDSEVPTRGDDVNQEGRIVPADLPRADFVHWLMVDIPASVQQIAEGACSAGVTAKGKREPAGPAGSVQGVNDYTGWFGSDAQMGGQYLGYDGPCPPWNDARVHRYRFEVLALDTAGLGLAPGFARADFERAVSGHVLARASILGRYSLNPAIRLR</sequence>
<dbReference type="OrthoDB" id="9797506at2"/>
<dbReference type="STRING" id="489703.SAMN04488038_1167"/>
<dbReference type="NCBIfam" id="TIGR00481">
    <property type="entry name" value="YbhB/YbcL family Raf kinase inhibitor-like protein"/>
    <property type="match status" value="1"/>
</dbReference>
<proteinExistence type="predicted"/>
<protein>
    <recommendedName>
        <fullName evidence="3">Phospholipid-binding protein, PBP family</fullName>
    </recommendedName>
</protein>
<gene>
    <name evidence="1" type="ORF">SAMN04488038_1167</name>
</gene>
<dbReference type="InterPro" id="IPR036610">
    <property type="entry name" value="PEBP-like_sf"/>
</dbReference>
<dbReference type="EMBL" id="FOFS01000016">
    <property type="protein sequence ID" value="SER10025.1"/>
    <property type="molecule type" value="Genomic_DNA"/>
</dbReference>
<reference evidence="1 2" key="1">
    <citation type="submission" date="2016-10" db="EMBL/GenBank/DDBJ databases">
        <authorList>
            <person name="de Groot N.N."/>
        </authorList>
    </citation>
    <scope>NUCLEOTIDE SEQUENCE [LARGE SCALE GENOMIC DNA]</scope>
    <source>
        <strain evidence="1 2">DSM 25927</strain>
    </source>
</reference>
<keyword evidence="2" id="KW-1185">Reference proteome</keyword>
<evidence type="ECO:0000313" key="1">
    <source>
        <dbReference type="EMBL" id="SER10025.1"/>
    </source>
</evidence>
<dbReference type="CDD" id="cd00865">
    <property type="entry name" value="PEBP_bact_arch"/>
    <property type="match status" value="1"/>
</dbReference>
<evidence type="ECO:0000313" key="2">
    <source>
        <dbReference type="Proteomes" id="UP000199233"/>
    </source>
</evidence>
<dbReference type="PANTHER" id="PTHR30289:SF1">
    <property type="entry name" value="PEBP (PHOSPHATIDYLETHANOLAMINE-BINDING PROTEIN) FAMILY PROTEIN"/>
    <property type="match status" value="1"/>
</dbReference>
<dbReference type="PANTHER" id="PTHR30289">
    <property type="entry name" value="UNCHARACTERIZED PROTEIN YBCL-RELATED"/>
    <property type="match status" value="1"/>
</dbReference>
<dbReference type="InterPro" id="IPR005247">
    <property type="entry name" value="YbhB_YbcL/LppC-like"/>
</dbReference>
<dbReference type="Pfam" id="PF01161">
    <property type="entry name" value="PBP"/>
    <property type="match status" value="1"/>
</dbReference>
<dbReference type="SUPFAM" id="SSF49777">
    <property type="entry name" value="PEBP-like"/>
    <property type="match status" value="1"/>
</dbReference>
<dbReference type="RefSeq" id="WP_093289122.1">
    <property type="nucleotide sequence ID" value="NZ_FOFS01000016.1"/>
</dbReference>
<dbReference type="AlphaFoldDB" id="A0A1H9LFW6"/>
<evidence type="ECO:0008006" key="3">
    <source>
        <dbReference type="Google" id="ProtNLM"/>
    </source>
</evidence>
<name>A0A1H9LFW6_9GAMM</name>
<dbReference type="Gene3D" id="3.90.280.10">
    <property type="entry name" value="PEBP-like"/>
    <property type="match status" value="1"/>
</dbReference>
<organism evidence="1 2">
    <name type="scientific">Solimonas aquatica</name>
    <dbReference type="NCBI Taxonomy" id="489703"/>
    <lineage>
        <taxon>Bacteria</taxon>
        <taxon>Pseudomonadati</taxon>
        <taxon>Pseudomonadota</taxon>
        <taxon>Gammaproteobacteria</taxon>
        <taxon>Nevskiales</taxon>
        <taxon>Nevskiaceae</taxon>
        <taxon>Solimonas</taxon>
    </lineage>
</organism>
<accession>A0A1H9LFW6</accession>